<dbReference type="GeneID" id="80892387"/>
<dbReference type="SUPFAM" id="SSF56801">
    <property type="entry name" value="Acetyl-CoA synthetase-like"/>
    <property type="match status" value="1"/>
</dbReference>
<keyword evidence="6" id="KW-1185">Reference proteome</keyword>
<dbReference type="GO" id="GO:0016405">
    <property type="term" value="F:CoA-ligase activity"/>
    <property type="evidence" value="ECO:0007669"/>
    <property type="project" value="TreeGrafter"/>
</dbReference>
<dbReference type="Proteomes" id="UP001144673">
    <property type="component" value="Chromosome 1"/>
</dbReference>
<dbReference type="InterPro" id="IPR042099">
    <property type="entry name" value="ANL_N_sf"/>
</dbReference>
<comment type="caution">
    <text evidence="5">The sequence shown here is derived from an EMBL/GenBank/DDBJ whole genome shotgun (WGS) entry which is preliminary data.</text>
</comment>
<proteinExistence type="inferred from homology"/>
<dbReference type="InterPro" id="IPR020845">
    <property type="entry name" value="AMP-binding_CS"/>
</dbReference>
<keyword evidence="2" id="KW-0436">Ligase</keyword>
<evidence type="ECO:0000313" key="6">
    <source>
        <dbReference type="Proteomes" id="UP001144673"/>
    </source>
</evidence>
<dbReference type="InterPro" id="IPR000873">
    <property type="entry name" value="AMP-dep_synth/lig_dom"/>
</dbReference>
<name>A0A9W8QM37_AKAMU</name>
<dbReference type="Pfam" id="PF00501">
    <property type="entry name" value="AMP-binding"/>
    <property type="match status" value="1"/>
</dbReference>
<dbReference type="Gene3D" id="3.40.50.12780">
    <property type="entry name" value="N-terminal domain of ligase-like"/>
    <property type="match status" value="1"/>
</dbReference>
<dbReference type="KEGG" id="amus:LMH87_005228"/>
<dbReference type="Gene3D" id="3.30.300.30">
    <property type="match status" value="1"/>
</dbReference>
<dbReference type="InterPro" id="IPR025110">
    <property type="entry name" value="AMP-bd_C"/>
</dbReference>
<gene>
    <name evidence="5" type="ORF">LMH87_005228</name>
</gene>
<evidence type="ECO:0000313" key="5">
    <source>
        <dbReference type="EMBL" id="KAJ4163505.1"/>
    </source>
</evidence>
<accession>A0A9W8QM37</accession>
<dbReference type="RefSeq" id="XP_056058420.1">
    <property type="nucleotide sequence ID" value="XM_056202910.1"/>
</dbReference>
<dbReference type="PANTHER" id="PTHR24096:SF149">
    <property type="entry name" value="AMP-BINDING DOMAIN-CONTAINING PROTEIN-RELATED"/>
    <property type="match status" value="1"/>
</dbReference>
<dbReference type="AlphaFoldDB" id="A0A9W8QM37"/>
<dbReference type="PROSITE" id="PS00455">
    <property type="entry name" value="AMP_BINDING"/>
    <property type="match status" value="1"/>
</dbReference>
<dbReference type="EMBL" id="JAJHUN010000001">
    <property type="protein sequence ID" value="KAJ4163505.1"/>
    <property type="molecule type" value="Genomic_DNA"/>
</dbReference>
<sequence>MLFKSAYPDIHVPHDLTLWQWLFDSPSPAAGCSRHDTAGEEAREYINTQTKTRLTHAQVRDAAAALSAALVRRHGLRPGDVVSLVSPNAVTYPICLHGVIRAGGVPAVSSPGANEAEMRHALRTVRSRFVLCAPGDTLAVVRAAARSEGIDEKRIFVFADEEDRAEDGAFVSLSALVEEGTRMGRMEAVGLPRGKTNAEVPAFLCFSSGTTGLPKAVIVSHANIIAQCLQLNLAYTHSRTALGLLPFYHISGLVRAQVHCLVSNTSIAVVPHFSMPALLSAVSAHRIAEVNLVPPILIRLAHDPTVADYDLSCVERWATGAAPVSPEVLGLLARRFPGTGFKQGYGMTETTACVTTHPQHLYDFKHGRSVGTLVAGSVIKVVNEDGVAVGVGERGEIRVKGPQIVPGYFRNPEATADAFDDEGFLCTGDEGSVAADGQLTIHDRIKEMIKVKGAQVAPAELEDLLLGHASVADAAVIGVPDDYAGERPFGFVVLRPGVDSAKAPEDLMQYVKDTRTRSKWLAGVRVVELIPKSPSGKILRRILREEYKRDSKASRAKL</sequence>
<reference evidence="5" key="1">
    <citation type="journal article" date="2023" name="Access Microbiol">
        <title>De-novo genome assembly for Akanthomyces muscarius, a biocontrol agent of insect agricultural pests.</title>
        <authorList>
            <person name="Erdos Z."/>
            <person name="Studholme D.J."/>
            <person name="Raymond B."/>
            <person name="Sharma M."/>
        </authorList>
    </citation>
    <scope>NUCLEOTIDE SEQUENCE</scope>
    <source>
        <strain evidence="5">Ve6</strain>
    </source>
</reference>
<evidence type="ECO:0000256" key="1">
    <source>
        <dbReference type="ARBA" id="ARBA00006432"/>
    </source>
</evidence>
<dbReference type="InterPro" id="IPR045851">
    <property type="entry name" value="AMP-bd_C_sf"/>
</dbReference>
<evidence type="ECO:0000259" key="4">
    <source>
        <dbReference type="Pfam" id="PF13193"/>
    </source>
</evidence>
<dbReference type="Pfam" id="PF13193">
    <property type="entry name" value="AMP-binding_C"/>
    <property type="match status" value="1"/>
</dbReference>
<feature type="domain" description="AMP-binding enzyme C-terminal" evidence="4">
    <location>
        <begin position="460"/>
        <end position="537"/>
    </location>
</feature>
<evidence type="ECO:0000259" key="3">
    <source>
        <dbReference type="Pfam" id="PF00501"/>
    </source>
</evidence>
<organism evidence="5 6">
    <name type="scientific">Akanthomyces muscarius</name>
    <name type="common">Entomopathogenic fungus</name>
    <name type="synonym">Lecanicillium muscarium</name>
    <dbReference type="NCBI Taxonomy" id="2231603"/>
    <lineage>
        <taxon>Eukaryota</taxon>
        <taxon>Fungi</taxon>
        <taxon>Dikarya</taxon>
        <taxon>Ascomycota</taxon>
        <taxon>Pezizomycotina</taxon>
        <taxon>Sordariomycetes</taxon>
        <taxon>Hypocreomycetidae</taxon>
        <taxon>Hypocreales</taxon>
        <taxon>Cordycipitaceae</taxon>
        <taxon>Akanthomyces</taxon>
    </lineage>
</organism>
<protein>
    <submittedName>
        <fullName evidence="5">Uncharacterized protein</fullName>
    </submittedName>
</protein>
<dbReference type="PANTHER" id="PTHR24096">
    <property type="entry name" value="LONG-CHAIN-FATTY-ACID--COA LIGASE"/>
    <property type="match status" value="1"/>
</dbReference>
<evidence type="ECO:0000256" key="2">
    <source>
        <dbReference type="ARBA" id="ARBA00022598"/>
    </source>
</evidence>
<feature type="domain" description="AMP-dependent synthetase/ligase" evidence="3">
    <location>
        <begin position="45"/>
        <end position="409"/>
    </location>
</feature>
<comment type="similarity">
    <text evidence="1">Belongs to the ATP-dependent AMP-binding enzyme family.</text>
</comment>